<reference evidence="2" key="1">
    <citation type="journal article" date="2022" name="Nat. Commun.">
        <title>Chromosome evolution and the genetic basis of agronomically important traits in greater yam.</title>
        <authorList>
            <person name="Bredeson J.V."/>
            <person name="Lyons J.B."/>
            <person name="Oniyinde I.O."/>
            <person name="Okereke N.R."/>
            <person name="Kolade O."/>
            <person name="Nnabue I."/>
            <person name="Nwadili C.O."/>
            <person name="Hribova E."/>
            <person name="Parker M."/>
            <person name="Nwogha J."/>
            <person name="Shu S."/>
            <person name="Carlson J."/>
            <person name="Kariba R."/>
            <person name="Muthemba S."/>
            <person name="Knop K."/>
            <person name="Barton G.J."/>
            <person name="Sherwood A.V."/>
            <person name="Lopez-Montes A."/>
            <person name="Asiedu R."/>
            <person name="Jamnadass R."/>
            <person name="Muchugi A."/>
            <person name="Goodstein D."/>
            <person name="Egesi C.N."/>
            <person name="Featherston J."/>
            <person name="Asfaw A."/>
            <person name="Simpson G.G."/>
            <person name="Dolezel J."/>
            <person name="Hendre P.S."/>
            <person name="Van Deynze A."/>
            <person name="Kumar P.L."/>
            <person name="Obidiegwu J.E."/>
            <person name="Bhattacharjee R."/>
            <person name="Rokhsar D.S."/>
        </authorList>
    </citation>
    <scope>NUCLEOTIDE SEQUENCE [LARGE SCALE GENOMIC DNA]</scope>
    <source>
        <strain evidence="2">cv. TDa95/00328</strain>
    </source>
</reference>
<dbReference type="EMBL" id="CM037022">
    <property type="protein sequence ID" value="KAH7667279.1"/>
    <property type="molecule type" value="Genomic_DNA"/>
</dbReference>
<comment type="caution">
    <text evidence="1">The sequence shown here is derived from an EMBL/GenBank/DDBJ whole genome shotgun (WGS) entry which is preliminary data.</text>
</comment>
<gene>
    <name evidence="1" type="ORF">IHE45_12G048400</name>
</gene>
<dbReference type="Proteomes" id="UP000827976">
    <property type="component" value="Chromosome 12"/>
</dbReference>
<sequence length="444" mass="49472">MASNGSSTPHHHHHHHLHLHLAFISWPGRGHINPMLNLARSLASKAGNIIITFIVTEEWLNILHSSTSFPSNLRLVSIPNILVSEHSRGADMTSFIHTVFTQMEAPIEKILLELGNDSVDVIIADALLPWMPAIAVKLDVPLVSVFTMSVSLFLGAHLYGKETNEFQEYVPNKSSNSLLETIRQKFGESMSRSEKSKSIIFTSVYELENEAIDTLKSKLQIPIYCLGSAIPSILNDNTSICSKWLDSKPCNSVLYVSLGSFMPISRAQLDEMVHGLNASGVFFLLVVRGEEFQRVTELCKNTGFVLQWCDQFSVLCHDSVGGFLTHCGWNSTLEAIYAGVPMLTFPLVWDQLPNSKLIVDKWKVGLRLKVEGKEEDMVGREEIARIACEFMDSESEKGKELRKKASELAEICRKAFGDGASCSSGFDAFIRDVLMKLSIDEQKL</sequence>
<keyword evidence="2" id="KW-1185">Reference proteome</keyword>
<proteinExistence type="predicted"/>
<accession>A0ACB7V262</accession>
<protein>
    <submittedName>
        <fullName evidence="1">UDP-glucuronosyl/UDP-glucosyltransferase protein</fullName>
    </submittedName>
</protein>
<evidence type="ECO:0000313" key="2">
    <source>
        <dbReference type="Proteomes" id="UP000827976"/>
    </source>
</evidence>
<name>A0ACB7V262_DIOAL</name>
<evidence type="ECO:0000313" key="1">
    <source>
        <dbReference type="EMBL" id="KAH7667279.1"/>
    </source>
</evidence>
<organism evidence="1 2">
    <name type="scientific">Dioscorea alata</name>
    <name type="common">Purple yam</name>
    <dbReference type="NCBI Taxonomy" id="55571"/>
    <lineage>
        <taxon>Eukaryota</taxon>
        <taxon>Viridiplantae</taxon>
        <taxon>Streptophyta</taxon>
        <taxon>Embryophyta</taxon>
        <taxon>Tracheophyta</taxon>
        <taxon>Spermatophyta</taxon>
        <taxon>Magnoliopsida</taxon>
        <taxon>Liliopsida</taxon>
        <taxon>Dioscoreales</taxon>
        <taxon>Dioscoreaceae</taxon>
        <taxon>Dioscorea</taxon>
    </lineage>
</organism>